<evidence type="ECO:0000256" key="3">
    <source>
        <dbReference type="ARBA" id="ARBA00022533"/>
    </source>
</evidence>
<gene>
    <name evidence="6" type="ORF">PYK22_01627</name>
</gene>
<dbReference type="NCBIfam" id="TIGR02094">
    <property type="entry name" value="more_P_ylases"/>
    <property type="match status" value="1"/>
</dbReference>
<accession>A0A0B6WY33</accession>
<evidence type="ECO:0000256" key="2">
    <source>
        <dbReference type="ARBA" id="ARBA00006047"/>
    </source>
</evidence>
<evidence type="ECO:0000256" key="1">
    <source>
        <dbReference type="ARBA" id="ARBA00001275"/>
    </source>
</evidence>
<keyword evidence="3" id="KW-0021">Allosteric enzyme</keyword>
<comment type="similarity">
    <text evidence="2">Belongs to the glycogen phosphorylase family.</text>
</comment>
<dbReference type="SUPFAM" id="SSF53756">
    <property type="entry name" value="UDP-Glycosyltransferase/glycogen phosphorylase"/>
    <property type="match status" value="1"/>
</dbReference>
<dbReference type="PROSITE" id="PS50096">
    <property type="entry name" value="IQ"/>
    <property type="match status" value="1"/>
</dbReference>
<dbReference type="InterPro" id="IPR011834">
    <property type="entry name" value="Agluc_phsphrylas"/>
</dbReference>
<dbReference type="Pfam" id="PF00343">
    <property type="entry name" value="Phosphorylase"/>
    <property type="match status" value="2"/>
</dbReference>
<reference evidence="6 7" key="1">
    <citation type="submission" date="2013-12" db="EMBL/GenBank/DDBJ databases">
        <authorList>
            <person name="Stott M."/>
        </authorList>
    </citation>
    <scope>NUCLEOTIDE SEQUENCE [LARGE SCALE GENOMIC DNA]</scope>
    <source>
        <strain evidence="6 7">K22</strain>
    </source>
</reference>
<dbReference type="Pfam" id="PF11897">
    <property type="entry name" value="DUF3417"/>
    <property type="match status" value="1"/>
</dbReference>
<dbReference type="InterPro" id="IPR024517">
    <property type="entry name" value="Glycogen_phosphorylase_DUF3417"/>
</dbReference>
<sequence>MTKSVGPVCNYAAMIVEEKIERGEELIKEGRQLPPTLRALARLMWNYWWSWSEDPSIFRDLDPGMWEECGHNPRQLLRQVSPFRLWQLATDPGYVARVQKLAESFDRYMSGAESGASRRLKKFGWEHPVAYFCAEYGLHDSLPIYSGGLGILAGDHLKSASDLGLPLIAVGLFYRYGYFRQRIRSDGWQEEYYGELRPDLLPFQPVLDETGAAVTIEVAIRGRLVRARVHRVMVGRVQLLLLDSNLEENDPTDRWITGHLYGGDRETRIVQEMLLGIGGVRLLRKLGIEPAVYHLNEGHSAFLTLELARELVAQGMSFAEAAARVRQMCVFTTHTPIAAGNDEFDPSLVERCFGEIYWRELGLTREEFLGLGRVHPEDTSAPFGMTPLAIKMSRAANGVSRKHGEVTRALWRELWPEKRIEEVPIGYVTNGVHAPTWVAPFIRSIYERRVGRRWTEAIRHPKRWARGVERIADEELWEAHLLLKERLIAFIRERLRRAWTERGEAPSRVELVHKLLDPRALTIGFARRVAGYKRWGLLLTDPERLLRLVSDAERPVQFVFAGKAHPQDLEAKLALQRVAQWQADSRVMFRAVFLEDYDQEIARQFVQGVDVWLNVPRPPLEASGTSGQKAAMNGALNLSVLDGWWIEGYDGTNGWAIGDPHVMQASAEDDLRHAEALYRLLETEVVPLYYERDSAGIPRRWAWMMKRAIATLAPRFNSDRMVSEYAEKIYAAARAPVA</sequence>
<name>A0A0B6WY33_9BACT</name>
<dbReference type="GO" id="GO:0008184">
    <property type="term" value="F:glycogen phosphorylase activity"/>
    <property type="evidence" value="ECO:0007669"/>
    <property type="project" value="InterPro"/>
</dbReference>
<dbReference type="RefSeq" id="WP_211197649.1">
    <property type="nucleotide sequence ID" value="NZ_CBXV010000005.1"/>
</dbReference>
<dbReference type="AlphaFoldDB" id="A0A0B6WY33"/>
<dbReference type="PANTHER" id="PTHR42655:SF1">
    <property type="entry name" value="GLYCOGEN PHOSPHORYLASE"/>
    <property type="match status" value="1"/>
</dbReference>
<dbReference type="EMBL" id="CBXV010000005">
    <property type="protein sequence ID" value="CDM65622.1"/>
    <property type="molecule type" value="Genomic_DNA"/>
</dbReference>
<evidence type="ECO:0000313" key="7">
    <source>
        <dbReference type="Proteomes" id="UP000031518"/>
    </source>
</evidence>
<keyword evidence="6" id="KW-0328">Glycosyltransferase</keyword>
<dbReference type="InterPro" id="IPR000811">
    <property type="entry name" value="Glyco_trans_35"/>
</dbReference>
<organism evidence="6 7">
    <name type="scientific">Pyrinomonas methylaliphatogenes</name>
    <dbReference type="NCBI Taxonomy" id="454194"/>
    <lineage>
        <taxon>Bacteria</taxon>
        <taxon>Pseudomonadati</taxon>
        <taxon>Acidobacteriota</taxon>
        <taxon>Blastocatellia</taxon>
        <taxon>Blastocatellales</taxon>
        <taxon>Pyrinomonadaceae</taxon>
        <taxon>Pyrinomonas</taxon>
    </lineage>
</organism>
<proteinExistence type="inferred from homology"/>
<dbReference type="STRING" id="454194.PYK22_01627"/>
<reference evidence="6 7" key="2">
    <citation type="submission" date="2015-01" db="EMBL/GenBank/DDBJ databases">
        <title>Complete genome sequence of Pyrinomonas methylaliphatogenes type strain K22T.</title>
        <authorList>
            <person name="Lee K.C.Y."/>
            <person name="Power J.F."/>
            <person name="Dunfield P.F."/>
            <person name="Morgan X.C."/>
            <person name="Huttenhower C."/>
            <person name="Stott M.B."/>
        </authorList>
    </citation>
    <scope>NUCLEOTIDE SEQUENCE [LARGE SCALE GENOMIC DNA]</scope>
    <source>
        <strain evidence="6 7">K22</strain>
    </source>
</reference>
<feature type="modified residue" description="N6-(pyridoxal phosphate)lysine" evidence="4">
    <location>
        <position position="629"/>
    </location>
</feature>
<evidence type="ECO:0000313" key="6">
    <source>
        <dbReference type="EMBL" id="CDM65622.1"/>
    </source>
</evidence>
<dbReference type="GO" id="GO:0005975">
    <property type="term" value="P:carbohydrate metabolic process"/>
    <property type="evidence" value="ECO:0007669"/>
    <property type="project" value="InterPro"/>
</dbReference>
<dbReference type="Gene3D" id="3.40.50.2000">
    <property type="entry name" value="Glycogen Phosphorylase B"/>
    <property type="match status" value="2"/>
</dbReference>
<feature type="domain" description="DUF3417" evidence="5">
    <location>
        <begin position="33"/>
        <end position="142"/>
    </location>
</feature>
<keyword evidence="4" id="KW-0663">Pyridoxal phosphate</keyword>
<evidence type="ECO:0000256" key="4">
    <source>
        <dbReference type="PIRSR" id="PIRSR000460-1"/>
    </source>
</evidence>
<evidence type="ECO:0000259" key="5">
    <source>
        <dbReference type="Pfam" id="PF11897"/>
    </source>
</evidence>
<dbReference type="EC" id="2.4.1.1" evidence="6"/>
<dbReference type="PIRSF" id="PIRSF000460">
    <property type="entry name" value="Pprylas_GlgP"/>
    <property type="match status" value="1"/>
</dbReference>
<dbReference type="Proteomes" id="UP000031518">
    <property type="component" value="Unassembled WGS sequence"/>
</dbReference>
<dbReference type="PANTHER" id="PTHR42655">
    <property type="entry name" value="GLYCOGEN PHOSPHORYLASE"/>
    <property type="match status" value="1"/>
</dbReference>
<protein>
    <submittedName>
        <fullName evidence="6">Alpha-glucan phosphorylase</fullName>
        <ecNumber evidence="6">2.4.1.1</ecNumber>
    </submittedName>
</protein>
<keyword evidence="7" id="KW-1185">Reference proteome</keyword>
<dbReference type="GO" id="GO:0030170">
    <property type="term" value="F:pyridoxal phosphate binding"/>
    <property type="evidence" value="ECO:0007669"/>
    <property type="project" value="InterPro"/>
</dbReference>
<comment type="catalytic activity">
    <reaction evidence="1">
        <text>[(1-&gt;4)-alpha-D-glucosyl](n) + phosphate = [(1-&gt;4)-alpha-D-glucosyl](n-1) + alpha-D-glucose 1-phosphate</text>
        <dbReference type="Rhea" id="RHEA:41732"/>
        <dbReference type="Rhea" id="RHEA-COMP:9584"/>
        <dbReference type="Rhea" id="RHEA-COMP:9586"/>
        <dbReference type="ChEBI" id="CHEBI:15444"/>
        <dbReference type="ChEBI" id="CHEBI:43474"/>
        <dbReference type="ChEBI" id="CHEBI:58601"/>
        <dbReference type="EC" id="2.4.1.1"/>
    </reaction>
</comment>
<dbReference type="InterPro" id="IPR052182">
    <property type="entry name" value="Glycogen/Maltodextrin_Phosph"/>
</dbReference>
<keyword evidence="6" id="KW-0808">Transferase</keyword>